<reference evidence="1" key="1">
    <citation type="submission" date="2014-11" db="EMBL/GenBank/DDBJ databases">
        <authorList>
            <person name="Amaro Gonzalez C."/>
        </authorList>
    </citation>
    <scope>NUCLEOTIDE SEQUENCE</scope>
</reference>
<accession>A0A0E9TQE3</accession>
<dbReference type="EMBL" id="GBXM01052895">
    <property type="protein sequence ID" value="JAH55682.1"/>
    <property type="molecule type" value="Transcribed_RNA"/>
</dbReference>
<name>A0A0E9TQE3_ANGAN</name>
<dbReference type="AlphaFoldDB" id="A0A0E9TQE3"/>
<evidence type="ECO:0000313" key="1">
    <source>
        <dbReference type="EMBL" id="JAH55682.1"/>
    </source>
</evidence>
<sequence>MLYHCIVKPEDHSMCKCCNTELIYTLTLDTKTVSNSRHYT</sequence>
<organism evidence="1">
    <name type="scientific">Anguilla anguilla</name>
    <name type="common">European freshwater eel</name>
    <name type="synonym">Muraena anguilla</name>
    <dbReference type="NCBI Taxonomy" id="7936"/>
    <lineage>
        <taxon>Eukaryota</taxon>
        <taxon>Metazoa</taxon>
        <taxon>Chordata</taxon>
        <taxon>Craniata</taxon>
        <taxon>Vertebrata</taxon>
        <taxon>Euteleostomi</taxon>
        <taxon>Actinopterygii</taxon>
        <taxon>Neopterygii</taxon>
        <taxon>Teleostei</taxon>
        <taxon>Anguilliformes</taxon>
        <taxon>Anguillidae</taxon>
        <taxon>Anguilla</taxon>
    </lineage>
</organism>
<reference evidence="1" key="2">
    <citation type="journal article" date="2015" name="Fish Shellfish Immunol.">
        <title>Early steps in the European eel (Anguilla anguilla)-Vibrio vulnificus interaction in the gills: Role of the RtxA13 toxin.</title>
        <authorList>
            <person name="Callol A."/>
            <person name="Pajuelo D."/>
            <person name="Ebbesson L."/>
            <person name="Teles M."/>
            <person name="MacKenzie S."/>
            <person name="Amaro C."/>
        </authorList>
    </citation>
    <scope>NUCLEOTIDE SEQUENCE</scope>
</reference>
<proteinExistence type="predicted"/>
<protein>
    <submittedName>
        <fullName evidence="1">Uncharacterized protein</fullName>
    </submittedName>
</protein>